<accession>A0A0T5XC93</accession>
<dbReference type="CDD" id="cd11640">
    <property type="entry name" value="HutP"/>
    <property type="match status" value="1"/>
</dbReference>
<reference evidence="8" key="1">
    <citation type="submission" date="2012-09" db="EMBL/GenBank/DDBJ databases">
        <authorList>
            <person name="Weinstock G."/>
            <person name="Sodergren E."/>
            <person name="Clifton S."/>
            <person name="Fulton L."/>
            <person name="Fulton B."/>
            <person name="Courtney L."/>
            <person name="Fronick C."/>
            <person name="Harrison M."/>
            <person name="Strong C."/>
            <person name="Farmer C."/>
            <person name="Delehaunty K."/>
            <person name="Markovic C."/>
            <person name="Hall O."/>
            <person name="Minx P."/>
            <person name="Tomlinson C."/>
            <person name="Mitreva M."/>
            <person name="Nelson J."/>
            <person name="Hou S."/>
            <person name="Wollam A."/>
            <person name="Pepin K.H."/>
            <person name="Johnson M."/>
            <person name="Bhonagiri V."/>
            <person name="Nash W.E."/>
            <person name="Suruliraj S."/>
            <person name="Warren W."/>
            <person name="Chinwalla A."/>
            <person name="Mardis E.R."/>
            <person name="Wilson R.K."/>
        </authorList>
    </citation>
    <scope>NUCLEOTIDE SEQUENCE [LARGE SCALE GENOMIC DNA]</scope>
    <source>
        <strain evidence="8">OS1</strain>
    </source>
</reference>
<sequence>MIKVMRRSDGSMLEKREESERFAEAVEELGEDEEILGTLEVSYDIRQESQVGRVAVLLAATTNKNEEEYLKEQIKRLGWRAVATEVGGLVGNISGKLTRSLVGAALNGNVVKKTGSEMHALMHASMEAINSFLPICLLEASVGAKLAIVRSKKWIGVAIIGDSAYHAAAHHDRCGLGVMHI</sequence>
<evidence type="ECO:0000256" key="1">
    <source>
        <dbReference type="ARBA" id="ARBA00002945"/>
    </source>
</evidence>
<protein>
    <recommendedName>
        <fullName evidence="3">Hut operon positive regulatory protein</fullName>
    </recommendedName>
</protein>
<dbReference type="InterPro" id="IPR036482">
    <property type="entry name" value="Regulatory_HutP_sf"/>
</dbReference>
<comment type="similarity">
    <text evidence="2">Belongs to the HutP family.</text>
</comment>
<dbReference type="Pfam" id="PF09021">
    <property type="entry name" value="HutP"/>
    <property type="match status" value="1"/>
</dbReference>
<keyword evidence="4" id="KW-0694">RNA-binding</keyword>
<comment type="caution">
    <text evidence="7">The sequence shown here is derived from an EMBL/GenBank/DDBJ whole genome shotgun (WGS) entry which is preliminary data.</text>
</comment>
<dbReference type="STRING" id="592015.HMPREF1705_03241"/>
<evidence type="ECO:0000256" key="5">
    <source>
        <dbReference type="ARBA" id="ARBA00023015"/>
    </source>
</evidence>
<evidence type="ECO:0000256" key="2">
    <source>
        <dbReference type="ARBA" id="ARBA00009992"/>
    </source>
</evidence>
<keyword evidence="5" id="KW-0805">Transcription regulation</keyword>
<proteinExistence type="inferred from homology"/>
<dbReference type="EMBL" id="ACJX03000001">
    <property type="protein sequence ID" value="KRT35979.1"/>
    <property type="molecule type" value="Genomic_DNA"/>
</dbReference>
<evidence type="ECO:0000256" key="3">
    <source>
        <dbReference type="ARBA" id="ARBA00019377"/>
    </source>
</evidence>
<dbReference type="AlphaFoldDB" id="A0A0T5XC93"/>
<evidence type="ECO:0000256" key="6">
    <source>
        <dbReference type="ARBA" id="ARBA00023163"/>
    </source>
</evidence>
<dbReference type="SUPFAM" id="SSF111064">
    <property type="entry name" value="Hut operon positive regulatory protein HutP"/>
    <property type="match status" value="1"/>
</dbReference>
<keyword evidence="6" id="KW-0804">Transcription</keyword>
<dbReference type="eggNOG" id="ENOG5032R90">
    <property type="taxonomic scope" value="Bacteria"/>
</dbReference>
<name>A0A0T5XC93_9BACT</name>
<comment type="function">
    <text evidence="1">Antiterminator that binds to cis-acting regulatory sequences on the mRNA in the presence of histidine, thereby suppressing transcription termination and activating the hut operon for histidine utilization.</text>
</comment>
<dbReference type="InterPro" id="IPR015111">
    <property type="entry name" value="Regulatory_HutP"/>
</dbReference>
<organism evidence="7 8">
    <name type="scientific">Acetomicrobium hydrogeniformans ATCC BAA-1850</name>
    <dbReference type="NCBI Taxonomy" id="592015"/>
    <lineage>
        <taxon>Bacteria</taxon>
        <taxon>Thermotogati</taxon>
        <taxon>Synergistota</taxon>
        <taxon>Synergistia</taxon>
        <taxon>Synergistales</taxon>
        <taxon>Acetomicrobiaceae</taxon>
        <taxon>Acetomicrobium</taxon>
    </lineage>
</organism>
<dbReference type="GO" id="GO:0003723">
    <property type="term" value="F:RNA binding"/>
    <property type="evidence" value="ECO:0007669"/>
    <property type="project" value="UniProtKB-KW"/>
</dbReference>
<dbReference type="Gene3D" id="3.40.1510.10">
    <property type="entry name" value="Hut operon regulatory protein HutP"/>
    <property type="match status" value="1"/>
</dbReference>
<dbReference type="Proteomes" id="UP000005273">
    <property type="component" value="Unassembled WGS sequence"/>
</dbReference>
<evidence type="ECO:0000313" key="8">
    <source>
        <dbReference type="Proteomes" id="UP000005273"/>
    </source>
</evidence>
<evidence type="ECO:0000313" key="7">
    <source>
        <dbReference type="EMBL" id="KRT35979.1"/>
    </source>
</evidence>
<gene>
    <name evidence="7" type="ORF">HMPREF1705_03241</name>
</gene>
<evidence type="ECO:0000256" key="4">
    <source>
        <dbReference type="ARBA" id="ARBA00022884"/>
    </source>
</evidence>
<keyword evidence="8" id="KW-1185">Reference proteome</keyword>